<evidence type="ECO:0000256" key="3">
    <source>
        <dbReference type="ARBA" id="ARBA00022723"/>
    </source>
</evidence>
<accession>A0ABC8TN29</accession>
<dbReference type="SUPFAM" id="SSF48264">
    <property type="entry name" value="Cytochrome P450"/>
    <property type="match status" value="1"/>
</dbReference>
<dbReference type="InterPro" id="IPR001128">
    <property type="entry name" value="Cyt_P450"/>
</dbReference>
<evidence type="ECO:0000256" key="6">
    <source>
        <dbReference type="PIRSR" id="PIRSR602403-1"/>
    </source>
</evidence>
<name>A0ABC8TN29_9AQUA</name>
<evidence type="ECO:0000256" key="7">
    <source>
        <dbReference type="RuleBase" id="RU000461"/>
    </source>
</evidence>
<evidence type="ECO:0000313" key="8">
    <source>
        <dbReference type="EMBL" id="CAK9170869.1"/>
    </source>
</evidence>
<keyword evidence="7" id="KW-0560">Oxidoreductase</keyword>
<keyword evidence="6 7" id="KW-0349">Heme</keyword>
<evidence type="ECO:0008006" key="10">
    <source>
        <dbReference type="Google" id="ProtNLM"/>
    </source>
</evidence>
<gene>
    <name evidence="8" type="ORF">ILEXP_LOCUS40389</name>
</gene>
<keyword evidence="4" id="KW-1133">Transmembrane helix</keyword>
<protein>
    <recommendedName>
        <fullName evidence="10">Cytochrome P450</fullName>
    </recommendedName>
</protein>
<keyword evidence="2" id="KW-0812">Transmembrane</keyword>
<dbReference type="GO" id="GO:0016020">
    <property type="term" value="C:membrane"/>
    <property type="evidence" value="ECO:0007669"/>
    <property type="project" value="UniProtKB-SubCell"/>
</dbReference>
<dbReference type="GO" id="GO:0004497">
    <property type="term" value="F:monooxygenase activity"/>
    <property type="evidence" value="ECO:0007669"/>
    <property type="project" value="UniProtKB-KW"/>
</dbReference>
<evidence type="ECO:0000256" key="2">
    <source>
        <dbReference type="ARBA" id="ARBA00022692"/>
    </source>
</evidence>
<reference evidence="8 9" key="1">
    <citation type="submission" date="2024-02" db="EMBL/GenBank/DDBJ databases">
        <authorList>
            <person name="Vignale AGUSTIN F."/>
            <person name="Sosa J E."/>
            <person name="Modenutti C."/>
        </authorList>
    </citation>
    <scope>NUCLEOTIDE SEQUENCE [LARGE SCALE GENOMIC DNA]</scope>
</reference>
<feature type="binding site" description="axial binding residue" evidence="6">
    <location>
        <position position="179"/>
    </location>
    <ligand>
        <name>heme</name>
        <dbReference type="ChEBI" id="CHEBI:30413"/>
    </ligand>
    <ligandPart>
        <name>Fe</name>
        <dbReference type="ChEBI" id="CHEBI:18248"/>
    </ligandPart>
</feature>
<evidence type="ECO:0000256" key="1">
    <source>
        <dbReference type="ARBA" id="ARBA00004167"/>
    </source>
</evidence>
<comment type="caution">
    <text evidence="8">The sequence shown here is derived from an EMBL/GenBank/DDBJ whole genome shotgun (WGS) entry which is preliminary data.</text>
</comment>
<evidence type="ECO:0000256" key="5">
    <source>
        <dbReference type="ARBA" id="ARBA00023004"/>
    </source>
</evidence>
<keyword evidence="9" id="KW-1185">Reference proteome</keyword>
<organism evidence="8 9">
    <name type="scientific">Ilex paraguariensis</name>
    <name type="common">yerba mate</name>
    <dbReference type="NCBI Taxonomy" id="185542"/>
    <lineage>
        <taxon>Eukaryota</taxon>
        <taxon>Viridiplantae</taxon>
        <taxon>Streptophyta</taxon>
        <taxon>Embryophyta</taxon>
        <taxon>Tracheophyta</taxon>
        <taxon>Spermatophyta</taxon>
        <taxon>Magnoliopsida</taxon>
        <taxon>eudicotyledons</taxon>
        <taxon>Gunneridae</taxon>
        <taxon>Pentapetalae</taxon>
        <taxon>asterids</taxon>
        <taxon>campanulids</taxon>
        <taxon>Aquifoliales</taxon>
        <taxon>Aquifoliaceae</taxon>
        <taxon>Ilex</taxon>
    </lineage>
</organism>
<dbReference type="AlphaFoldDB" id="A0ABC8TN29"/>
<dbReference type="Proteomes" id="UP001642360">
    <property type="component" value="Unassembled WGS sequence"/>
</dbReference>
<dbReference type="InterPro" id="IPR002403">
    <property type="entry name" value="Cyt_P450_E_grp-IV"/>
</dbReference>
<dbReference type="PRINTS" id="PR00385">
    <property type="entry name" value="P450"/>
</dbReference>
<keyword evidence="4" id="KW-0472">Membrane</keyword>
<dbReference type="PRINTS" id="PR00465">
    <property type="entry name" value="EP450IV"/>
</dbReference>
<dbReference type="PROSITE" id="PS00086">
    <property type="entry name" value="CYTOCHROME_P450"/>
    <property type="match status" value="1"/>
</dbReference>
<dbReference type="PANTHER" id="PTHR24286:SF305">
    <property type="entry name" value="CYTOCHROME P450 708A2"/>
    <property type="match status" value="1"/>
</dbReference>
<dbReference type="Pfam" id="PF00067">
    <property type="entry name" value="p450"/>
    <property type="match status" value="1"/>
</dbReference>
<comment type="subcellular location">
    <subcellularLocation>
        <location evidence="1">Membrane</location>
        <topology evidence="1">Single-pass membrane protein</topology>
    </subcellularLocation>
</comment>
<dbReference type="GO" id="GO:0046872">
    <property type="term" value="F:metal ion binding"/>
    <property type="evidence" value="ECO:0007669"/>
    <property type="project" value="UniProtKB-KW"/>
</dbReference>
<evidence type="ECO:0000256" key="4">
    <source>
        <dbReference type="ARBA" id="ARBA00022989"/>
    </source>
</evidence>
<dbReference type="InterPro" id="IPR036396">
    <property type="entry name" value="Cyt_P450_sf"/>
</dbReference>
<dbReference type="InterPro" id="IPR017972">
    <property type="entry name" value="Cyt_P450_CS"/>
</dbReference>
<comment type="cofactor">
    <cofactor evidence="6">
        <name>heme</name>
        <dbReference type="ChEBI" id="CHEBI:30413"/>
    </cofactor>
</comment>
<dbReference type="EMBL" id="CAUOFW020005613">
    <property type="protein sequence ID" value="CAK9170869.1"/>
    <property type="molecule type" value="Genomic_DNA"/>
</dbReference>
<proteinExistence type="inferred from homology"/>
<comment type="similarity">
    <text evidence="7">Belongs to the cytochrome P450 family.</text>
</comment>
<keyword evidence="7" id="KW-0503">Monooxygenase</keyword>
<dbReference type="PANTHER" id="PTHR24286">
    <property type="entry name" value="CYTOCHROME P450 26"/>
    <property type="match status" value="1"/>
</dbReference>
<keyword evidence="3 6" id="KW-0479">Metal-binding</keyword>
<keyword evidence="5 6" id="KW-0408">Iron</keyword>
<sequence>MSPDSHRGDLLDHIMKEADNEKFLTEEFIVQLMYSLIFVFSDSLSTTLALAVTLLHEHPLALQELIAEHEAILKNKENPDSPLTWSDYKSMTFTLQVINETLRLANISPGLFRKATEDIQFKGYTIPAGWPILIAAPAVHLNSTKYEDPLTFNPWRWKELQSTFITKSFMPFGFGLKQCAGAEYSRVLLSTFLHTLVSKYRWTKVKDVKFVRAPILKFPNGFQFKISAKNN</sequence>
<evidence type="ECO:0000313" key="9">
    <source>
        <dbReference type="Proteomes" id="UP001642360"/>
    </source>
</evidence>
<dbReference type="Gene3D" id="1.10.630.10">
    <property type="entry name" value="Cytochrome P450"/>
    <property type="match status" value="1"/>
</dbReference>